<reference evidence="6 7" key="1">
    <citation type="journal article" date="2017" name="Nat. Ecol. Evol.">
        <title>Scallop genome provides insights into evolution of bilaterian karyotype and development.</title>
        <authorList>
            <person name="Wang S."/>
            <person name="Zhang J."/>
            <person name="Jiao W."/>
            <person name="Li J."/>
            <person name="Xun X."/>
            <person name="Sun Y."/>
            <person name="Guo X."/>
            <person name="Huan P."/>
            <person name="Dong B."/>
            <person name="Zhang L."/>
            <person name="Hu X."/>
            <person name="Sun X."/>
            <person name="Wang J."/>
            <person name="Zhao C."/>
            <person name="Wang Y."/>
            <person name="Wang D."/>
            <person name="Huang X."/>
            <person name="Wang R."/>
            <person name="Lv J."/>
            <person name="Li Y."/>
            <person name="Zhang Z."/>
            <person name="Liu B."/>
            <person name="Lu W."/>
            <person name="Hui Y."/>
            <person name="Liang J."/>
            <person name="Zhou Z."/>
            <person name="Hou R."/>
            <person name="Li X."/>
            <person name="Liu Y."/>
            <person name="Li H."/>
            <person name="Ning X."/>
            <person name="Lin Y."/>
            <person name="Zhao L."/>
            <person name="Xing Q."/>
            <person name="Dou J."/>
            <person name="Li Y."/>
            <person name="Mao J."/>
            <person name="Guo H."/>
            <person name="Dou H."/>
            <person name="Li T."/>
            <person name="Mu C."/>
            <person name="Jiang W."/>
            <person name="Fu Q."/>
            <person name="Fu X."/>
            <person name="Miao Y."/>
            <person name="Liu J."/>
            <person name="Yu Q."/>
            <person name="Li R."/>
            <person name="Liao H."/>
            <person name="Li X."/>
            <person name="Kong Y."/>
            <person name="Jiang Z."/>
            <person name="Chourrout D."/>
            <person name="Li R."/>
            <person name="Bao Z."/>
        </authorList>
    </citation>
    <scope>NUCLEOTIDE SEQUENCE [LARGE SCALE GENOMIC DNA]</scope>
    <source>
        <strain evidence="6 7">PY_sf001</strain>
    </source>
</reference>
<comment type="similarity">
    <text evidence="4">Belongs to the globin family.</text>
</comment>
<keyword evidence="4" id="KW-0561">Oxygen transport</keyword>
<gene>
    <name evidence="6" type="ORF">KP79_PYT09896</name>
</gene>
<proteinExistence type="inferred from homology"/>
<evidence type="ECO:0000313" key="7">
    <source>
        <dbReference type="Proteomes" id="UP000242188"/>
    </source>
</evidence>
<dbReference type="Proteomes" id="UP000242188">
    <property type="component" value="Unassembled WGS sequence"/>
</dbReference>
<dbReference type="InterPro" id="IPR009050">
    <property type="entry name" value="Globin-like_sf"/>
</dbReference>
<dbReference type="Gene3D" id="1.10.490.10">
    <property type="entry name" value="Globins"/>
    <property type="match status" value="1"/>
</dbReference>
<dbReference type="SUPFAM" id="SSF46458">
    <property type="entry name" value="Globin-like"/>
    <property type="match status" value="1"/>
</dbReference>
<dbReference type="Pfam" id="PF00042">
    <property type="entry name" value="Globin"/>
    <property type="match status" value="1"/>
</dbReference>
<evidence type="ECO:0000256" key="1">
    <source>
        <dbReference type="ARBA" id="ARBA00022617"/>
    </source>
</evidence>
<dbReference type="GO" id="GO:0020037">
    <property type="term" value="F:heme binding"/>
    <property type="evidence" value="ECO:0007669"/>
    <property type="project" value="InterPro"/>
</dbReference>
<dbReference type="PROSITE" id="PS01033">
    <property type="entry name" value="GLOBIN"/>
    <property type="match status" value="1"/>
</dbReference>
<evidence type="ECO:0000259" key="5">
    <source>
        <dbReference type="PROSITE" id="PS01033"/>
    </source>
</evidence>
<dbReference type="AlphaFoldDB" id="A0A210PW06"/>
<keyword evidence="4" id="KW-0813">Transport</keyword>
<dbReference type="SMR" id="A0A210PW06"/>
<keyword evidence="2" id="KW-0479">Metal-binding</keyword>
<evidence type="ECO:0000256" key="4">
    <source>
        <dbReference type="RuleBase" id="RU000356"/>
    </source>
</evidence>
<dbReference type="PANTHER" id="PTHR46458:SF5">
    <property type="entry name" value="GLOBIN FAMILY PROFILE DOMAIN-CONTAINING PROTEIN"/>
    <property type="match status" value="1"/>
</dbReference>
<organism evidence="6 7">
    <name type="scientific">Mizuhopecten yessoensis</name>
    <name type="common">Japanese scallop</name>
    <name type="synonym">Patinopecten yessoensis</name>
    <dbReference type="NCBI Taxonomy" id="6573"/>
    <lineage>
        <taxon>Eukaryota</taxon>
        <taxon>Metazoa</taxon>
        <taxon>Spiralia</taxon>
        <taxon>Lophotrochozoa</taxon>
        <taxon>Mollusca</taxon>
        <taxon>Bivalvia</taxon>
        <taxon>Autobranchia</taxon>
        <taxon>Pteriomorphia</taxon>
        <taxon>Pectinida</taxon>
        <taxon>Pectinoidea</taxon>
        <taxon>Pectinidae</taxon>
        <taxon>Mizuhopecten</taxon>
    </lineage>
</organism>
<dbReference type="PANTHER" id="PTHR46458">
    <property type="entry name" value="BLR2807 PROTEIN"/>
    <property type="match status" value="1"/>
</dbReference>
<dbReference type="GO" id="GO:0019825">
    <property type="term" value="F:oxygen binding"/>
    <property type="evidence" value="ECO:0007669"/>
    <property type="project" value="InterPro"/>
</dbReference>
<dbReference type="InterPro" id="IPR050532">
    <property type="entry name" value="Globin-like_OT"/>
</dbReference>
<sequence length="217" mass="25249">MGCTMTTTKPSMMEAGHKQLEKFKISRHTFVEDININEVSKNTSQSEELLEQQLDLNRRQKFLILKSWKGISREIKTTAVNMFTRLFETNEELKGYFVDVSKCPSISDIRTSSKFEGHAVMVMHIIDDAMSNLDDVTCVENLLLNVGESHRKFPWFQSCYFWRLEEPFLLAVHETLGDRYTANMEHIYKKAIHFILNFLEAGFKKRNALPESPQSPF</sequence>
<name>A0A210PW06_MIZYE</name>
<dbReference type="GO" id="GO:0046872">
    <property type="term" value="F:metal ion binding"/>
    <property type="evidence" value="ECO:0007669"/>
    <property type="project" value="UniProtKB-KW"/>
</dbReference>
<evidence type="ECO:0000256" key="3">
    <source>
        <dbReference type="ARBA" id="ARBA00023004"/>
    </source>
</evidence>
<dbReference type="OrthoDB" id="6344802at2759"/>
<protein>
    <submittedName>
        <fullName evidence="6">Neuroglobin</fullName>
    </submittedName>
</protein>
<keyword evidence="1 4" id="KW-0349">Heme</keyword>
<keyword evidence="3" id="KW-0408">Iron</keyword>
<dbReference type="EMBL" id="NEDP02005457">
    <property type="protein sequence ID" value="OWF40646.1"/>
    <property type="molecule type" value="Genomic_DNA"/>
</dbReference>
<comment type="caution">
    <text evidence="6">The sequence shown here is derived from an EMBL/GenBank/DDBJ whole genome shotgun (WGS) entry which is preliminary data.</text>
</comment>
<evidence type="ECO:0000256" key="2">
    <source>
        <dbReference type="ARBA" id="ARBA00022723"/>
    </source>
</evidence>
<evidence type="ECO:0000313" key="6">
    <source>
        <dbReference type="EMBL" id="OWF40646.1"/>
    </source>
</evidence>
<accession>A0A210PW06</accession>
<dbReference type="GO" id="GO:0005344">
    <property type="term" value="F:oxygen carrier activity"/>
    <property type="evidence" value="ECO:0007669"/>
    <property type="project" value="UniProtKB-KW"/>
</dbReference>
<dbReference type="InterPro" id="IPR012292">
    <property type="entry name" value="Globin/Proto"/>
</dbReference>
<dbReference type="InterPro" id="IPR000971">
    <property type="entry name" value="Globin"/>
</dbReference>
<feature type="domain" description="Globin" evidence="5">
    <location>
        <begin position="55"/>
        <end position="204"/>
    </location>
</feature>
<keyword evidence="7" id="KW-1185">Reference proteome</keyword>